<evidence type="ECO:0000313" key="3">
    <source>
        <dbReference type="Proteomes" id="UP001085076"/>
    </source>
</evidence>
<accession>A0A9D5HM83</accession>
<protein>
    <submittedName>
        <fullName evidence="2">Uncharacterized protein</fullName>
    </submittedName>
</protein>
<dbReference type="Proteomes" id="UP001085076">
    <property type="component" value="Miscellaneous, Linkage group lg02"/>
</dbReference>
<name>A0A9D5HM83_9LILI</name>
<organism evidence="2 3">
    <name type="scientific">Dioscorea zingiberensis</name>
    <dbReference type="NCBI Taxonomy" id="325984"/>
    <lineage>
        <taxon>Eukaryota</taxon>
        <taxon>Viridiplantae</taxon>
        <taxon>Streptophyta</taxon>
        <taxon>Embryophyta</taxon>
        <taxon>Tracheophyta</taxon>
        <taxon>Spermatophyta</taxon>
        <taxon>Magnoliopsida</taxon>
        <taxon>Liliopsida</taxon>
        <taxon>Dioscoreales</taxon>
        <taxon>Dioscoreaceae</taxon>
        <taxon>Dioscorea</taxon>
    </lineage>
</organism>
<feature type="region of interest" description="Disordered" evidence="1">
    <location>
        <begin position="1"/>
        <end position="65"/>
    </location>
</feature>
<dbReference type="EMBL" id="JAGGNH010000002">
    <property type="protein sequence ID" value="KAJ0981541.1"/>
    <property type="molecule type" value="Genomic_DNA"/>
</dbReference>
<keyword evidence="3" id="KW-1185">Reference proteome</keyword>
<sequence>MSRRRATHLSSPSWRILPCSGPDDSEATTSIHGQLERHSTLRRSEASSSSARERKRQSQGRSCRRIEPTLEFIRLR</sequence>
<feature type="compositionally biased region" description="Basic and acidic residues" evidence="1">
    <location>
        <begin position="34"/>
        <end position="45"/>
    </location>
</feature>
<reference evidence="2" key="1">
    <citation type="submission" date="2021-03" db="EMBL/GenBank/DDBJ databases">
        <authorList>
            <person name="Li Z."/>
            <person name="Yang C."/>
        </authorList>
    </citation>
    <scope>NUCLEOTIDE SEQUENCE</scope>
    <source>
        <strain evidence="2">Dzin_1.0</strain>
        <tissue evidence="2">Leaf</tissue>
    </source>
</reference>
<comment type="caution">
    <text evidence="2">The sequence shown here is derived from an EMBL/GenBank/DDBJ whole genome shotgun (WGS) entry which is preliminary data.</text>
</comment>
<evidence type="ECO:0000313" key="2">
    <source>
        <dbReference type="EMBL" id="KAJ0981541.1"/>
    </source>
</evidence>
<dbReference type="AlphaFoldDB" id="A0A9D5HM83"/>
<proteinExistence type="predicted"/>
<evidence type="ECO:0000256" key="1">
    <source>
        <dbReference type="SAM" id="MobiDB-lite"/>
    </source>
</evidence>
<reference evidence="2" key="2">
    <citation type="journal article" date="2022" name="Hortic Res">
        <title>The genome of Dioscorea zingiberensis sheds light on the biosynthesis, origin and evolution of the medicinally important diosgenin saponins.</title>
        <authorList>
            <person name="Li Y."/>
            <person name="Tan C."/>
            <person name="Li Z."/>
            <person name="Guo J."/>
            <person name="Li S."/>
            <person name="Chen X."/>
            <person name="Wang C."/>
            <person name="Dai X."/>
            <person name="Yang H."/>
            <person name="Song W."/>
            <person name="Hou L."/>
            <person name="Xu J."/>
            <person name="Tong Z."/>
            <person name="Xu A."/>
            <person name="Yuan X."/>
            <person name="Wang W."/>
            <person name="Yang Q."/>
            <person name="Chen L."/>
            <person name="Sun Z."/>
            <person name="Wang K."/>
            <person name="Pan B."/>
            <person name="Chen J."/>
            <person name="Bao Y."/>
            <person name="Liu F."/>
            <person name="Qi X."/>
            <person name="Gang D.R."/>
            <person name="Wen J."/>
            <person name="Li J."/>
        </authorList>
    </citation>
    <scope>NUCLEOTIDE SEQUENCE</scope>
    <source>
        <strain evidence="2">Dzin_1.0</strain>
    </source>
</reference>
<gene>
    <name evidence="2" type="ORF">J5N97_009796</name>
</gene>